<keyword evidence="2" id="KW-1185">Reference proteome</keyword>
<reference evidence="1" key="2">
    <citation type="journal article" date="2024" name="Plant">
        <title>Genomic evolution and insights into agronomic trait innovations of Sesamum species.</title>
        <authorList>
            <person name="Miao H."/>
            <person name="Wang L."/>
            <person name="Qu L."/>
            <person name="Liu H."/>
            <person name="Sun Y."/>
            <person name="Le M."/>
            <person name="Wang Q."/>
            <person name="Wei S."/>
            <person name="Zheng Y."/>
            <person name="Lin W."/>
            <person name="Duan Y."/>
            <person name="Cao H."/>
            <person name="Xiong S."/>
            <person name="Wang X."/>
            <person name="Wei L."/>
            <person name="Li C."/>
            <person name="Ma Q."/>
            <person name="Ju M."/>
            <person name="Zhao R."/>
            <person name="Li G."/>
            <person name="Mu C."/>
            <person name="Tian Q."/>
            <person name="Mei H."/>
            <person name="Zhang T."/>
            <person name="Gao T."/>
            <person name="Zhang H."/>
        </authorList>
    </citation>
    <scope>NUCLEOTIDE SEQUENCE</scope>
    <source>
        <strain evidence="1">3651</strain>
    </source>
</reference>
<accession>A0AAE1XSN1</accession>
<evidence type="ECO:0000313" key="1">
    <source>
        <dbReference type="EMBL" id="KAK4417236.1"/>
    </source>
</evidence>
<dbReference type="EMBL" id="JACGWO010000010">
    <property type="protein sequence ID" value="KAK4417236.1"/>
    <property type="molecule type" value="Genomic_DNA"/>
</dbReference>
<dbReference type="Proteomes" id="UP001293254">
    <property type="component" value="Unassembled WGS sequence"/>
</dbReference>
<comment type="caution">
    <text evidence="1">The sequence shown here is derived from an EMBL/GenBank/DDBJ whole genome shotgun (WGS) entry which is preliminary data.</text>
</comment>
<dbReference type="AlphaFoldDB" id="A0AAE1XSN1"/>
<name>A0AAE1XSN1_9LAMI</name>
<organism evidence="1 2">
    <name type="scientific">Sesamum alatum</name>
    <dbReference type="NCBI Taxonomy" id="300844"/>
    <lineage>
        <taxon>Eukaryota</taxon>
        <taxon>Viridiplantae</taxon>
        <taxon>Streptophyta</taxon>
        <taxon>Embryophyta</taxon>
        <taxon>Tracheophyta</taxon>
        <taxon>Spermatophyta</taxon>
        <taxon>Magnoliopsida</taxon>
        <taxon>eudicotyledons</taxon>
        <taxon>Gunneridae</taxon>
        <taxon>Pentapetalae</taxon>
        <taxon>asterids</taxon>
        <taxon>lamiids</taxon>
        <taxon>Lamiales</taxon>
        <taxon>Pedaliaceae</taxon>
        <taxon>Sesamum</taxon>
    </lineage>
</organism>
<reference evidence="1" key="1">
    <citation type="submission" date="2020-06" db="EMBL/GenBank/DDBJ databases">
        <authorList>
            <person name="Li T."/>
            <person name="Hu X."/>
            <person name="Zhang T."/>
            <person name="Song X."/>
            <person name="Zhang H."/>
            <person name="Dai N."/>
            <person name="Sheng W."/>
            <person name="Hou X."/>
            <person name="Wei L."/>
        </authorList>
    </citation>
    <scope>NUCLEOTIDE SEQUENCE</scope>
    <source>
        <strain evidence="1">3651</strain>
        <tissue evidence="1">Leaf</tissue>
    </source>
</reference>
<evidence type="ECO:0000313" key="2">
    <source>
        <dbReference type="Proteomes" id="UP001293254"/>
    </source>
</evidence>
<protein>
    <submittedName>
        <fullName evidence="1">Uncharacterized protein</fullName>
    </submittedName>
</protein>
<sequence>MCYETWGCLGWLVHSPSSSLSTWLRALNIFWLSIPAAGPVFFPPGIFKDTVAWFADFEDSLRLWGVPFRVATLFLMAHMLTNHTILGEVFVNDFNHFVSPNSNDKLINKFISKRIEFSAILGTQFSLPFAPAGLQQDTSAALMLGMRNSMPVLFDSPGGAECSGCGPRSKLVPAAAN</sequence>
<gene>
    <name evidence="1" type="ORF">Salat_2549200</name>
</gene>
<proteinExistence type="predicted"/>